<feature type="non-terminal residue" evidence="2">
    <location>
        <position position="251"/>
    </location>
</feature>
<feature type="compositionally biased region" description="Polar residues" evidence="1">
    <location>
        <begin position="60"/>
        <end position="93"/>
    </location>
</feature>
<sequence length="251" mass="27457">MASPITTPRDERESLLPTLSSIATNTRPNVTLVQPFKSSSLSSSPINHEMSMPSPIYFDRTSSPLHRSPSQPSLQQRNVYQQPSSTRPLSINGGTAPLSSSVKSTSSAGSPGIPKFSSSFSHYRYERSSGSATKERDGSISSRRRSRSSLTNRSDGSSGSFNSSFFTSLDPEDDIGEFVQMVMTREPLNMFSRSPTGPDDINDSGRNLSGSVYRTQQQLSRFQKLREAQNNLPDSMTSIGLQTSPHQLDPP</sequence>
<feature type="region of interest" description="Disordered" evidence="1">
    <location>
        <begin position="228"/>
        <end position="251"/>
    </location>
</feature>
<protein>
    <submittedName>
        <fullName evidence="2">3634_t:CDS:1</fullName>
    </submittedName>
</protein>
<reference evidence="2" key="1">
    <citation type="submission" date="2021-06" db="EMBL/GenBank/DDBJ databases">
        <authorList>
            <person name="Kallberg Y."/>
            <person name="Tangrot J."/>
            <person name="Rosling A."/>
        </authorList>
    </citation>
    <scope>NUCLEOTIDE SEQUENCE</scope>
    <source>
        <strain evidence="2">CL551</strain>
    </source>
</reference>
<evidence type="ECO:0000256" key="1">
    <source>
        <dbReference type="SAM" id="MobiDB-lite"/>
    </source>
</evidence>
<organism evidence="2 3">
    <name type="scientific">Acaulospora morrowiae</name>
    <dbReference type="NCBI Taxonomy" id="94023"/>
    <lineage>
        <taxon>Eukaryota</taxon>
        <taxon>Fungi</taxon>
        <taxon>Fungi incertae sedis</taxon>
        <taxon>Mucoromycota</taxon>
        <taxon>Glomeromycotina</taxon>
        <taxon>Glomeromycetes</taxon>
        <taxon>Diversisporales</taxon>
        <taxon>Acaulosporaceae</taxon>
        <taxon>Acaulospora</taxon>
    </lineage>
</organism>
<evidence type="ECO:0000313" key="3">
    <source>
        <dbReference type="Proteomes" id="UP000789342"/>
    </source>
</evidence>
<dbReference type="OrthoDB" id="70161at2759"/>
<feature type="region of interest" description="Disordered" evidence="1">
    <location>
        <begin position="190"/>
        <end position="209"/>
    </location>
</feature>
<name>A0A9N9J947_9GLOM</name>
<gene>
    <name evidence="2" type="ORF">AMORRO_LOCUS16584</name>
</gene>
<accession>A0A9N9J947</accession>
<dbReference type="Proteomes" id="UP000789342">
    <property type="component" value="Unassembled WGS sequence"/>
</dbReference>
<keyword evidence="3" id="KW-1185">Reference proteome</keyword>
<evidence type="ECO:0000313" key="2">
    <source>
        <dbReference type="EMBL" id="CAG8770960.1"/>
    </source>
</evidence>
<comment type="caution">
    <text evidence="2">The sequence shown here is derived from an EMBL/GenBank/DDBJ whole genome shotgun (WGS) entry which is preliminary data.</text>
</comment>
<feature type="region of interest" description="Disordered" evidence="1">
    <location>
        <begin position="1"/>
        <end position="168"/>
    </location>
</feature>
<feature type="compositionally biased region" description="Low complexity" evidence="1">
    <location>
        <begin position="99"/>
        <end position="110"/>
    </location>
</feature>
<dbReference type="EMBL" id="CAJVPV010046496">
    <property type="protein sequence ID" value="CAG8770960.1"/>
    <property type="molecule type" value="Genomic_DNA"/>
</dbReference>
<feature type="compositionally biased region" description="Low complexity" evidence="1">
    <location>
        <begin position="148"/>
        <end position="168"/>
    </location>
</feature>
<dbReference type="AlphaFoldDB" id="A0A9N9J947"/>
<proteinExistence type="predicted"/>
<feature type="compositionally biased region" description="Polar residues" evidence="1">
    <location>
        <begin position="17"/>
        <end position="32"/>
    </location>
</feature>
<feature type="compositionally biased region" description="Basic and acidic residues" evidence="1">
    <location>
        <begin position="123"/>
        <end position="138"/>
    </location>
</feature>
<dbReference type="Gene3D" id="6.10.140.1900">
    <property type="match status" value="1"/>
</dbReference>